<reference evidence="3" key="1">
    <citation type="submission" date="2011-08" db="EMBL/GenBank/DDBJ databases">
        <authorList>
            <person name="Rombauts S."/>
        </authorList>
    </citation>
    <scope>NUCLEOTIDE SEQUENCE</scope>
    <source>
        <strain evidence="3">London</strain>
    </source>
</reference>
<keyword evidence="3" id="KW-1185">Reference proteome</keyword>
<evidence type="ECO:0000313" key="2">
    <source>
        <dbReference type="EnsemblMetazoa" id="tetur05g01140.1"/>
    </source>
</evidence>
<name>T1K430_TETUR</name>
<feature type="region of interest" description="Disordered" evidence="1">
    <location>
        <begin position="1"/>
        <end position="69"/>
    </location>
</feature>
<proteinExistence type="predicted"/>
<dbReference type="AlphaFoldDB" id="T1K430"/>
<dbReference type="HOGENOM" id="CLU_1306291_0_0_1"/>
<reference evidence="2" key="2">
    <citation type="submission" date="2015-06" db="UniProtKB">
        <authorList>
            <consortium name="EnsemblMetazoa"/>
        </authorList>
    </citation>
    <scope>IDENTIFICATION</scope>
</reference>
<evidence type="ECO:0000313" key="3">
    <source>
        <dbReference type="Proteomes" id="UP000015104"/>
    </source>
</evidence>
<evidence type="ECO:0000256" key="1">
    <source>
        <dbReference type="SAM" id="MobiDB-lite"/>
    </source>
</evidence>
<sequence>MNFVLEIEPSSENALSATGAATSPESPSDENALSATGAATSPESSSSENAPVETNAAASRESLTADDEPERIFEQAVTCDGNTWYPCVADHVTKVGGKYYSAILTKYYEETAFVDHGVASMEYKRRDPLITELVKKSKEIKKTYLLLSILPDATTTGNSNAIKRHCNSREADNGTIYDPACYERRKKEPAINGVWPAAKQKAIRIEFQNNK</sequence>
<accession>T1K430</accession>
<feature type="compositionally biased region" description="Polar residues" evidence="1">
    <location>
        <begin position="10"/>
        <end position="49"/>
    </location>
</feature>
<protein>
    <submittedName>
        <fullName evidence="2">Uncharacterized protein</fullName>
    </submittedName>
</protein>
<dbReference type="EMBL" id="CAEY01001564">
    <property type="status" value="NOT_ANNOTATED_CDS"/>
    <property type="molecule type" value="Genomic_DNA"/>
</dbReference>
<dbReference type="Proteomes" id="UP000015104">
    <property type="component" value="Unassembled WGS sequence"/>
</dbReference>
<organism evidence="2 3">
    <name type="scientific">Tetranychus urticae</name>
    <name type="common">Two-spotted spider mite</name>
    <dbReference type="NCBI Taxonomy" id="32264"/>
    <lineage>
        <taxon>Eukaryota</taxon>
        <taxon>Metazoa</taxon>
        <taxon>Ecdysozoa</taxon>
        <taxon>Arthropoda</taxon>
        <taxon>Chelicerata</taxon>
        <taxon>Arachnida</taxon>
        <taxon>Acari</taxon>
        <taxon>Acariformes</taxon>
        <taxon>Trombidiformes</taxon>
        <taxon>Prostigmata</taxon>
        <taxon>Eleutherengona</taxon>
        <taxon>Raphignathae</taxon>
        <taxon>Tetranychoidea</taxon>
        <taxon>Tetranychidae</taxon>
        <taxon>Tetranychus</taxon>
    </lineage>
</organism>
<dbReference type="EnsemblMetazoa" id="tetur05g01140.1">
    <property type="protein sequence ID" value="tetur05g01140.1"/>
    <property type="gene ID" value="tetur05g01140"/>
</dbReference>